<protein>
    <submittedName>
        <fullName evidence="1">Uncharacterized protein</fullName>
    </submittedName>
</protein>
<proteinExistence type="predicted"/>
<reference evidence="1 2" key="2">
    <citation type="journal article" date="2019" name="G3 (Bethesda)">
        <title>Hybrid Assembly of the Genome of the Entomopathogenic Nematode Steinernema carpocapsae Identifies the X-Chromosome.</title>
        <authorList>
            <person name="Serra L."/>
            <person name="Macchietto M."/>
            <person name="Macias-Munoz A."/>
            <person name="McGill C.J."/>
            <person name="Rodriguez I.M."/>
            <person name="Rodriguez B."/>
            <person name="Murad R."/>
            <person name="Mortazavi A."/>
        </authorList>
    </citation>
    <scope>NUCLEOTIDE SEQUENCE [LARGE SCALE GENOMIC DNA]</scope>
    <source>
        <strain evidence="1 2">ALL</strain>
    </source>
</reference>
<evidence type="ECO:0000313" key="2">
    <source>
        <dbReference type="Proteomes" id="UP000298663"/>
    </source>
</evidence>
<reference evidence="1 2" key="1">
    <citation type="journal article" date="2015" name="Genome Biol.">
        <title>Comparative genomics of Steinernema reveals deeply conserved gene regulatory networks.</title>
        <authorList>
            <person name="Dillman A.R."/>
            <person name="Macchietto M."/>
            <person name="Porter C.F."/>
            <person name="Rogers A."/>
            <person name="Williams B."/>
            <person name="Antoshechkin I."/>
            <person name="Lee M.M."/>
            <person name="Goodwin Z."/>
            <person name="Lu X."/>
            <person name="Lewis E.E."/>
            <person name="Goodrich-Blair H."/>
            <person name="Stock S.P."/>
            <person name="Adams B.J."/>
            <person name="Sternberg P.W."/>
            <person name="Mortazavi A."/>
        </authorList>
    </citation>
    <scope>NUCLEOTIDE SEQUENCE [LARGE SCALE GENOMIC DNA]</scope>
    <source>
        <strain evidence="1 2">ALL</strain>
    </source>
</reference>
<dbReference type="AlphaFoldDB" id="A0A4V5ZWU9"/>
<sequence>MYPSSYFPQQLTIKNVVQTNSHNTLLANSFLRANFLPQLLHNVEHQFRLSAVLHHKAIIRKTMLLSSGRFSEAKEEDSRRDQIATA</sequence>
<evidence type="ECO:0000313" key="1">
    <source>
        <dbReference type="EMBL" id="TKR57445.1"/>
    </source>
</evidence>
<organism evidence="1 2">
    <name type="scientific">Steinernema carpocapsae</name>
    <name type="common">Entomopathogenic nematode</name>
    <dbReference type="NCBI Taxonomy" id="34508"/>
    <lineage>
        <taxon>Eukaryota</taxon>
        <taxon>Metazoa</taxon>
        <taxon>Ecdysozoa</taxon>
        <taxon>Nematoda</taxon>
        <taxon>Chromadorea</taxon>
        <taxon>Rhabditida</taxon>
        <taxon>Tylenchina</taxon>
        <taxon>Panagrolaimomorpha</taxon>
        <taxon>Strongyloidoidea</taxon>
        <taxon>Steinernematidae</taxon>
        <taxon>Steinernema</taxon>
    </lineage>
</organism>
<accession>A0A4V5ZWU9</accession>
<comment type="caution">
    <text evidence="1">The sequence shown here is derived from an EMBL/GenBank/DDBJ whole genome shotgun (WGS) entry which is preliminary data.</text>
</comment>
<dbReference type="EMBL" id="AZBU02000015">
    <property type="protein sequence ID" value="TKR57445.1"/>
    <property type="molecule type" value="Genomic_DNA"/>
</dbReference>
<dbReference type="Proteomes" id="UP000298663">
    <property type="component" value="Unassembled WGS sequence"/>
</dbReference>
<name>A0A4V5ZWU9_STECR</name>
<keyword evidence="2" id="KW-1185">Reference proteome</keyword>
<gene>
    <name evidence="1" type="ORF">L596_030711</name>
</gene>